<keyword evidence="3" id="KW-1185">Reference proteome</keyword>
<dbReference type="SMART" id="SM01100">
    <property type="entry name" value="CRAL_TRIO_N"/>
    <property type="match status" value="1"/>
</dbReference>
<evidence type="ECO:0000313" key="2">
    <source>
        <dbReference type="EMBL" id="KAH3684262.1"/>
    </source>
</evidence>
<dbReference type="SMART" id="SM00516">
    <property type="entry name" value="SEC14"/>
    <property type="match status" value="1"/>
</dbReference>
<dbReference type="AlphaFoldDB" id="A0A9P8Q5B2"/>
<dbReference type="InterPro" id="IPR052432">
    <property type="entry name" value="PITP/CRAL-TRIO"/>
</dbReference>
<accession>A0A9P8Q5B2</accession>
<evidence type="ECO:0000313" key="3">
    <source>
        <dbReference type="Proteomes" id="UP000774326"/>
    </source>
</evidence>
<dbReference type="OrthoDB" id="43460at2759"/>
<dbReference type="Gene3D" id="3.40.525.10">
    <property type="entry name" value="CRAL-TRIO lipid binding domain"/>
    <property type="match status" value="1"/>
</dbReference>
<dbReference type="CDD" id="cd00170">
    <property type="entry name" value="SEC14"/>
    <property type="match status" value="1"/>
</dbReference>
<reference evidence="2" key="2">
    <citation type="submission" date="2021-01" db="EMBL/GenBank/DDBJ databases">
        <authorList>
            <person name="Schikora-Tamarit M.A."/>
        </authorList>
    </citation>
    <scope>NUCLEOTIDE SEQUENCE</scope>
    <source>
        <strain evidence="2">CBS2887</strain>
    </source>
</reference>
<organism evidence="2 3">
    <name type="scientific">Wickerhamomyces pijperi</name>
    <name type="common">Yeast</name>
    <name type="synonym">Pichia pijperi</name>
    <dbReference type="NCBI Taxonomy" id="599730"/>
    <lineage>
        <taxon>Eukaryota</taxon>
        <taxon>Fungi</taxon>
        <taxon>Dikarya</taxon>
        <taxon>Ascomycota</taxon>
        <taxon>Saccharomycotina</taxon>
        <taxon>Saccharomycetes</taxon>
        <taxon>Phaffomycetales</taxon>
        <taxon>Wickerhamomycetaceae</taxon>
        <taxon>Wickerhamomyces</taxon>
    </lineage>
</organism>
<dbReference type="InterPro" id="IPR036273">
    <property type="entry name" value="CRAL/TRIO_N_dom_sf"/>
</dbReference>
<dbReference type="SUPFAM" id="SSF46938">
    <property type="entry name" value="CRAL/TRIO N-terminal domain"/>
    <property type="match status" value="1"/>
</dbReference>
<dbReference type="Proteomes" id="UP000774326">
    <property type="component" value="Unassembled WGS sequence"/>
</dbReference>
<evidence type="ECO:0000259" key="1">
    <source>
        <dbReference type="PROSITE" id="PS50191"/>
    </source>
</evidence>
<dbReference type="EMBL" id="JAEUBG010002645">
    <property type="protein sequence ID" value="KAH3684262.1"/>
    <property type="molecule type" value="Genomic_DNA"/>
</dbReference>
<comment type="caution">
    <text evidence="2">The sequence shown here is derived from an EMBL/GenBank/DDBJ whole genome shotgun (WGS) entry which is preliminary data.</text>
</comment>
<sequence>MSKSIPKGRFETLTKEEERKLKLVWAYLFKFWGTPVQIPATTASIQRTTTKASTHSKEVEKPKKKLFGRFRSSKKDEPEEEKLSTAVEGLNLTTTRSHESIESSYRHKDIHDALKDLQPQEISDQFWDFLRTDYPDNLVLRFVRARKWDVDKSLAMLAKTLHWRIKETNTEKVLRDGDRVPIEENKEGMVIQLRKQKAYMRGVDKFGRPIVIIRPRLHFAKEQSQEDLENYVILVIEMVRMSLKEPHVDSAAIIFDLSDFTTSNMDYNSLKFLIGVFEAHYPESLGKLFIHKAPWIFPPIWNIVKNWLDPVVASKITFTKNAKDLEEYIDIKHIPESLGGEDKFDPTFIEPNAEDDKLMSDTEAKEKVLAERQEIIDKFVRATVNWIESENDEDNAKFKAEKLNIGKELAQNFIKLDPYVRTRNYYDRNGSLKLEL</sequence>
<dbReference type="InterPro" id="IPR011074">
    <property type="entry name" value="CRAL/TRIO_N_dom"/>
</dbReference>
<dbReference type="PROSITE" id="PS50191">
    <property type="entry name" value="CRAL_TRIO"/>
    <property type="match status" value="1"/>
</dbReference>
<dbReference type="PANTHER" id="PTHR46590:SF1">
    <property type="entry name" value="PHOSPHATIDYLINOSITOL TRANSFER PROTEIN CSR1"/>
    <property type="match status" value="1"/>
</dbReference>
<dbReference type="PANTHER" id="PTHR46590">
    <property type="entry name" value="PHOSPHATIDYLINOSITOL TRANSFER PROTEIN CSR1-RELATED"/>
    <property type="match status" value="1"/>
</dbReference>
<dbReference type="Pfam" id="PF00650">
    <property type="entry name" value="CRAL_TRIO"/>
    <property type="match status" value="1"/>
</dbReference>
<protein>
    <recommendedName>
        <fullName evidence="1">CRAL-TRIO domain-containing protein</fullName>
    </recommendedName>
</protein>
<dbReference type="InterPro" id="IPR036865">
    <property type="entry name" value="CRAL-TRIO_dom_sf"/>
</dbReference>
<name>A0A9P8Q5B2_WICPI</name>
<gene>
    <name evidence="2" type="ORF">WICPIJ_004765</name>
</gene>
<feature type="domain" description="CRAL-TRIO" evidence="1">
    <location>
        <begin position="187"/>
        <end position="346"/>
    </location>
</feature>
<proteinExistence type="predicted"/>
<dbReference type="Pfam" id="PF03765">
    <property type="entry name" value="CRAL_TRIO_N"/>
    <property type="match status" value="1"/>
</dbReference>
<reference evidence="2" key="1">
    <citation type="journal article" date="2021" name="Open Biol.">
        <title>Shared evolutionary footprints suggest mitochondrial oxidative damage underlies multiple complex I losses in fungi.</title>
        <authorList>
            <person name="Schikora-Tamarit M.A."/>
            <person name="Marcet-Houben M."/>
            <person name="Nosek J."/>
            <person name="Gabaldon T."/>
        </authorList>
    </citation>
    <scope>NUCLEOTIDE SEQUENCE</scope>
    <source>
        <strain evidence="2">CBS2887</strain>
    </source>
</reference>
<dbReference type="SUPFAM" id="SSF52087">
    <property type="entry name" value="CRAL/TRIO domain"/>
    <property type="match status" value="1"/>
</dbReference>
<dbReference type="InterPro" id="IPR001251">
    <property type="entry name" value="CRAL-TRIO_dom"/>
</dbReference>